<evidence type="ECO:0000313" key="4">
    <source>
        <dbReference type="Proteomes" id="UP000681317"/>
    </source>
</evidence>
<keyword evidence="4" id="KW-1185">Reference proteome</keyword>
<proteinExistence type="predicted"/>
<sequence>MKNVLILLLVAGIAWLGYAKYSPKPASGSAGQRLASVSSASIPPARDDEAVASLFKCDGRTMCSQMTSCAEATYFVQHCPNTRMDGNNDGVPCERQWCN</sequence>
<dbReference type="Proteomes" id="UP000681317">
    <property type="component" value="Chromosome"/>
</dbReference>
<gene>
    <name evidence="3" type="ORF">LYSCAS_27100</name>
</gene>
<organism evidence="3 4">
    <name type="scientific">Noviluteimonas caseinilytica</name>
    <dbReference type="NCBI Taxonomy" id="2675101"/>
    <lineage>
        <taxon>Bacteria</taxon>
        <taxon>Pseudomonadati</taxon>
        <taxon>Pseudomonadota</taxon>
        <taxon>Gammaproteobacteria</taxon>
        <taxon>Lysobacterales</taxon>
        <taxon>Lysobacteraceae</taxon>
        <taxon>Noviluteimonas</taxon>
    </lineage>
</organism>
<feature type="region of interest" description="Disordered" evidence="1">
    <location>
        <begin position="24"/>
        <end position="45"/>
    </location>
</feature>
<dbReference type="InterPro" id="IPR008613">
    <property type="entry name" value="Excalibur_Ca-bd_domain"/>
</dbReference>
<feature type="domain" description="Excalibur calcium-binding" evidence="2">
    <location>
        <begin position="61"/>
        <end position="94"/>
    </location>
</feature>
<accession>A0ABM7Q8C2</accession>
<protein>
    <recommendedName>
        <fullName evidence="2">Excalibur calcium-binding domain-containing protein</fullName>
    </recommendedName>
</protein>
<evidence type="ECO:0000256" key="1">
    <source>
        <dbReference type="SAM" id="MobiDB-lite"/>
    </source>
</evidence>
<reference evidence="3 4" key="1">
    <citation type="submission" date="2021-03" db="EMBL/GenBank/DDBJ databases">
        <title>Complete Genome Sequences of Two Lysobacter Strains Isolated from Sea Water (Lysobacter caseinilyticus) and Soil (Lysobacter helvus) in South Korea.</title>
        <authorList>
            <person name="Watanabe Y."/>
            <person name="Arakawa K."/>
        </authorList>
    </citation>
    <scope>NUCLEOTIDE SEQUENCE [LARGE SCALE GENOMIC DNA]</scope>
    <source>
        <strain evidence="3 4">KVB24</strain>
    </source>
</reference>
<name>A0ABM7Q8C2_9GAMM</name>
<dbReference type="Pfam" id="PF05901">
    <property type="entry name" value="Excalibur"/>
    <property type="match status" value="1"/>
</dbReference>
<dbReference type="EMBL" id="AP024545">
    <property type="protein sequence ID" value="BCT93686.1"/>
    <property type="molecule type" value="Genomic_DNA"/>
</dbReference>
<evidence type="ECO:0000259" key="2">
    <source>
        <dbReference type="Pfam" id="PF05901"/>
    </source>
</evidence>
<evidence type="ECO:0000313" key="3">
    <source>
        <dbReference type="EMBL" id="BCT93686.1"/>
    </source>
</evidence>